<name>C0QRQ8_PERMH</name>
<evidence type="ECO:0000313" key="3">
    <source>
        <dbReference type="EMBL" id="ACO03083.1"/>
    </source>
</evidence>
<dbReference type="STRING" id="123214.PERMA_1587"/>
<feature type="transmembrane region" description="Helical" evidence="1">
    <location>
        <begin position="20"/>
        <end position="43"/>
    </location>
</feature>
<evidence type="ECO:0000256" key="1">
    <source>
        <dbReference type="SAM" id="Phobius"/>
    </source>
</evidence>
<feature type="domain" description="PilZ" evidence="2">
    <location>
        <begin position="226"/>
        <end position="338"/>
    </location>
</feature>
<dbReference type="InterPro" id="IPR009875">
    <property type="entry name" value="PilZ_domain"/>
</dbReference>
<dbReference type="OrthoDB" id="10536at2"/>
<evidence type="ECO:0000259" key="2">
    <source>
        <dbReference type="Pfam" id="PF07238"/>
    </source>
</evidence>
<dbReference type="Gene3D" id="2.40.10.220">
    <property type="entry name" value="predicted glycosyltransferase like domains"/>
    <property type="match status" value="1"/>
</dbReference>
<dbReference type="Proteomes" id="UP000001366">
    <property type="component" value="Chromosome"/>
</dbReference>
<keyword evidence="1" id="KW-1133">Transmembrane helix</keyword>
<dbReference type="HOGENOM" id="CLU_785084_0_0_0"/>
<dbReference type="Pfam" id="PF07238">
    <property type="entry name" value="PilZ"/>
    <property type="match status" value="1"/>
</dbReference>
<keyword evidence="1" id="KW-0812">Transmembrane</keyword>
<proteinExistence type="predicted"/>
<keyword evidence="4" id="KW-1185">Reference proteome</keyword>
<dbReference type="PaxDb" id="123214-PERMA_1587"/>
<dbReference type="eggNOG" id="COG5581">
    <property type="taxonomic scope" value="Bacteria"/>
</dbReference>
<organism evidence="3 4">
    <name type="scientific">Persephonella marina (strain DSM 14350 / EX-H1)</name>
    <dbReference type="NCBI Taxonomy" id="123214"/>
    <lineage>
        <taxon>Bacteria</taxon>
        <taxon>Pseudomonadati</taxon>
        <taxon>Aquificota</taxon>
        <taxon>Aquificia</taxon>
        <taxon>Aquificales</taxon>
        <taxon>Hydrogenothermaceae</taxon>
        <taxon>Persephonella</taxon>
    </lineage>
</organism>
<dbReference type="SUPFAM" id="SSF141371">
    <property type="entry name" value="PilZ domain-like"/>
    <property type="match status" value="1"/>
</dbReference>
<gene>
    <name evidence="3" type="ordered locus">PERMA_1587</name>
</gene>
<accession>C0QRQ8</accession>
<dbReference type="GO" id="GO:0035438">
    <property type="term" value="F:cyclic-di-GMP binding"/>
    <property type="evidence" value="ECO:0007669"/>
    <property type="project" value="InterPro"/>
</dbReference>
<dbReference type="KEGG" id="pmx:PERMA_1587"/>
<reference evidence="3 4" key="1">
    <citation type="journal article" date="2009" name="J. Bacteriol.">
        <title>Complete and draft genome sequences of six members of the Aquificales.</title>
        <authorList>
            <person name="Reysenbach A.L."/>
            <person name="Hamamura N."/>
            <person name="Podar M."/>
            <person name="Griffiths E."/>
            <person name="Ferreira S."/>
            <person name="Hochstein R."/>
            <person name="Heidelberg J."/>
            <person name="Johnson J."/>
            <person name="Mead D."/>
            <person name="Pohorille A."/>
            <person name="Sarmiento M."/>
            <person name="Schweighofer K."/>
            <person name="Seshadri R."/>
            <person name="Voytek M.A."/>
        </authorList>
    </citation>
    <scope>NUCLEOTIDE SEQUENCE [LARGE SCALE GENOMIC DNA]</scope>
    <source>
        <strain evidence="4">DSM 14350 / EX-H1</strain>
    </source>
</reference>
<keyword evidence="1" id="KW-0472">Membrane</keyword>
<evidence type="ECO:0000313" key="4">
    <source>
        <dbReference type="Proteomes" id="UP000001366"/>
    </source>
</evidence>
<dbReference type="RefSeq" id="WP_012675322.1">
    <property type="nucleotide sequence ID" value="NC_012440.1"/>
</dbReference>
<dbReference type="AlphaFoldDB" id="C0QRQ8"/>
<dbReference type="EMBL" id="CP001230">
    <property type="protein sequence ID" value="ACO03083.1"/>
    <property type="molecule type" value="Genomic_DNA"/>
</dbReference>
<sequence>MDERSKAAIESFRQATEHDITSFLILVFIILLLLFLILLGFHFKKTIKNKLMKRLFLKNLKERNIPEKAGEIIWKYSRKLGRDPFLALEFKAPFEKVISLYVEENPNYDEEMLKELRKKLGFDICPPFVPLSSTKDIDIFQSGRISTDNKEVYNAALYDKDEKHMYWYLIDAHTDLPHLKGKVVKITLLRRGDAIYKISGVVEDTFVELDKTILKLPHTFDMERIQRREHARVDVEIPAVVEKIEILPNEVEKVKRIEGLIADISVGGARFCISADRRTEANLNINNEVKLIFTVEGRKLEINSVIVNIYERKTTTCYGIKFKKMNKYEENILADFIKKEQKKLMKLIQMQRG</sequence>
<protein>
    <submittedName>
        <fullName evidence="3">Type IV pilus assembly protein PilZ</fullName>
    </submittedName>
</protein>